<dbReference type="Proteomes" id="UP000653578">
    <property type="component" value="Unassembled WGS sequence"/>
</dbReference>
<dbReference type="InterPro" id="IPR036390">
    <property type="entry name" value="WH_DNA-bd_sf"/>
</dbReference>
<dbReference type="InterPro" id="IPR036388">
    <property type="entry name" value="WH-like_DNA-bd_sf"/>
</dbReference>
<dbReference type="Gene3D" id="1.10.10.10">
    <property type="entry name" value="Winged helix-like DNA-binding domain superfamily/Winged helix DNA-binding domain"/>
    <property type="match status" value="1"/>
</dbReference>
<proteinExistence type="predicted"/>
<dbReference type="InterPro" id="IPR002481">
    <property type="entry name" value="FUR"/>
</dbReference>
<organism evidence="1 2">
    <name type="scientific">Paenibacillus plantarum</name>
    <dbReference type="NCBI Taxonomy" id="2654975"/>
    <lineage>
        <taxon>Bacteria</taxon>
        <taxon>Bacillati</taxon>
        <taxon>Bacillota</taxon>
        <taxon>Bacilli</taxon>
        <taxon>Bacillales</taxon>
        <taxon>Paenibacillaceae</taxon>
        <taxon>Paenibacillus</taxon>
    </lineage>
</organism>
<gene>
    <name evidence="1" type="ORF">GC096_35495</name>
</gene>
<name>A0ABX1XLY3_9BACL</name>
<dbReference type="EMBL" id="WHNY01000090">
    <property type="protein sequence ID" value="NOU69324.1"/>
    <property type="molecule type" value="Genomic_DNA"/>
</dbReference>
<sequence length="97" mass="10941">MKEEVTLMVKHDLNQALQRMRARNITLTPQRQALLTYLYAQESYVAVKDICEAMVGEYPHLNAMTVNSSLHVFKQLGLVNELKIGGASLRYEAAICS</sequence>
<protein>
    <submittedName>
        <fullName evidence="1">Uncharacterized protein</fullName>
    </submittedName>
</protein>
<dbReference type="SUPFAM" id="SSF46785">
    <property type="entry name" value="Winged helix' DNA-binding domain"/>
    <property type="match status" value="1"/>
</dbReference>
<accession>A0ABX1XLY3</accession>
<evidence type="ECO:0000313" key="2">
    <source>
        <dbReference type="Proteomes" id="UP000653578"/>
    </source>
</evidence>
<dbReference type="Pfam" id="PF01475">
    <property type="entry name" value="FUR"/>
    <property type="match status" value="1"/>
</dbReference>
<evidence type="ECO:0000313" key="1">
    <source>
        <dbReference type="EMBL" id="NOU69324.1"/>
    </source>
</evidence>
<reference evidence="1 2" key="1">
    <citation type="submission" date="2019-10" db="EMBL/GenBank/DDBJ databases">
        <title>Description of Paenibacillus humi sp. nov.</title>
        <authorList>
            <person name="Carlier A."/>
            <person name="Qi S."/>
        </authorList>
    </citation>
    <scope>NUCLEOTIDE SEQUENCE [LARGE SCALE GENOMIC DNA]</scope>
    <source>
        <strain evidence="1 2">LMG 31461</strain>
    </source>
</reference>
<keyword evidence="2" id="KW-1185">Reference proteome</keyword>
<comment type="caution">
    <text evidence="1">The sequence shown here is derived from an EMBL/GenBank/DDBJ whole genome shotgun (WGS) entry which is preliminary data.</text>
</comment>